<evidence type="ECO:0000313" key="3">
    <source>
        <dbReference type="EMBL" id="MBA9078412.1"/>
    </source>
</evidence>
<evidence type="ECO:0000313" key="4">
    <source>
        <dbReference type="Proteomes" id="UP000563094"/>
    </source>
</evidence>
<feature type="signal peptide" evidence="1">
    <location>
        <begin position="1"/>
        <end position="23"/>
    </location>
</feature>
<feature type="chain" id="PRO_5032715161" description="Putative auto-transporter adhesin head GIN domain-containing protein" evidence="1">
    <location>
        <begin position="24"/>
        <end position="235"/>
    </location>
</feature>
<name>A0A839GHQ2_9BACT</name>
<keyword evidence="4" id="KW-1185">Reference proteome</keyword>
<evidence type="ECO:0000259" key="2">
    <source>
        <dbReference type="Pfam" id="PF10988"/>
    </source>
</evidence>
<dbReference type="RefSeq" id="WP_182513648.1">
    <property type="nucleotide sequence ID" value="NZ_JACJIQ010000013.1"/>
</dbReference>
<dbReference type="EMBL" id="JACJIQ010000013">
    <property type="protein sequence ID" value="MBA9078412.1"/>
    <property type="molecule type" value="Genomic_DNA"/>
</dbReference>
<accession>A0A839GHQ2</accession>
<proteinExistence type="predicted"/>
<sequence length="235" mass="24643">MKKSFPLLLLLVALMSLLQVAQAQTVNGNGKIQTQTRSVGSFTGLAVSGGFEIVLTQGATESLKLEADENILPLIETEVENGVLTIRTKANRVRNAKKLKAYVTVQNLKSLELAGGIKLTSTNTITGSALRMEMAGGINVEMALQVKELQADVAGGTSVTLSGRADKVDLDMAGASSLKAADLKTNYFSIDAAGVSHAEVNVAKELNVDGAGIVSVDYKGSPKVKHTGMGKVRPM</sequence>
<protein>
    <recommendedName>
        <fullName evidence="2">Putative auto-transporter adhesin head GIN domain-containing protein</fullName>
    </recommendedName>
</protein>
<comment type="caution">
    <text evidence="3">The sequence shown here is derived from an EMBL/GenBank/DDBJ whole genome shotgun (WGS) entry which is preliminary data.</text>
</comment>
<feature type="domain" description="Putative auto-transporter adhesin head GIN" evidence="2">
    <location>
        <begin position="42"/>
        <end position="222"/>
    </location>
</feature>
<organism evidence="3 4">
    <name type="scientific">Rufibacter quisquiliarum</name>
    <dbReference type="NCBI Taxonomy" id="1549639"/>
    <lineage>
        <taxon>Bacteria</taxon>
        <taxon>Pseudomonadati</taxon>
        <taxon>Bacteroidota</taxon>
        <taxon>Cytophagia</taxon>
        <taxon>Cytophagales</taxon>
        <taxon>Hymenobacteraceae</taxon>
        <taxon>Rufibacter</taxon>
    </lineage>
</organism>
<keyword evidence="1" id="KW-0732">Signal</keyword>
<dbReference type="Proteomes" id="UP000563094">
    <property type="component" value="Unassembled WGS sequence"/>
</dbReference>
<dbReference type="AlphaFoldDB" id="A0A839GHQ2"/>
<evidence type="ECO:0000256" key="1">
    <source>
        <dbReference type="SAM" id="SignalP"/>
    </source>
</evidence>
<reference evidence="3 4" key="1">
    <citation type="submission" date="2020-08" db="EMBL/GenBank/DDBJ databases">
        <title>Genomic Encyclopedia of Type Strains, Phase IV (KMG-IV): sequencing the most valuable type-strain genomes for metagenomic binning, comparative biology and taxonomic classification.</title>
        <authorList>
            <person name="Goeker M."/>
        </authorList>
    </citation>
    <scope>NUCLEOTIDE SEQUENCE [LARGE SCALE GENOMIC DNA]</scope>
    <source>
        <strain evidence="3 4">DSM 29854</strain>
    </source>
</reference>
<dbReference type="InterPro" id="IPR021255">
    <property type="entry name" value="DUF2807"/>
</dbReference>
<dbReference type="Pfam" id="PF10988">
    <property type="entry name" value="DUF2807"/>
    <property type="match status" value="1"/>
</dbReference>
<gene>
    <name evidence="3" type="ORF">FHS90_003140</name>
</gene>
<dbReference type="Gene3D" id="2.160.20.120">
    <property type="match status" value="1"/>
</dbReference>